<organism evidence="1 2">
    <name type="scientific">Rhizopogon vesiculosus</name>
    <dbReference type="NCBI Taxonomy" id="180088"/>
    <lineage>
        <taxon>Eukaryota</taxon>
        <taxon>Fungi</taxon>
        <taxon>Dikarya</taxon>
        <taxon>Basidiomycota</taxon>
        <taxon>Agaricomycotina</taxon>
        <taxon>Agaricomycetes</taxon>
        <taxon>Agaricomycetidae</taxon>
        <taxon>Boletales</taxon>
        <taxon>Suillineae</taxon>
        <taxon>Rhizopogonaceae</taxon>
        <taxon>Rhizopogon</taxon>
    </lineage>
</organism>
<gene>
    <name evidence="1" type="ORF">AZE42_13072</name>
</gene>
<protein>
    <submittedName>
        <fullName evidence="1">Uncharacterized protein</fullName>
    </submittedName>
</protein>
<evidence type="ECO:0000313" key="1">
    <source>
        <dbReference type="EMBL" id="OJA12135.1"/>
    </source>
</evidence>
<proteinExistence type="predicted"/>
<dbReference type="EMBL" id="LVVM01004808">
    <property type="protein sequence ID" value="OJA12135.1"/>
    <property type="molecule type" value="Genomic_DNA"/>
</dbReference>
<dbReference type="AlphaFoldDB" id="A0A1J8PUH1"/>
<accession>A0A1J8PUH1</accession>
<sequence>MRFINSTRRLKPIFAPIIATREIIQN</sequence>
<evidence type="ECO:0000313" key="2">
    <source>
        <dbReference type="Proteomes" id="UP000183567"/>
    </source>
</evidence>
<dbReference type="Proteomes" id="UP000183567">
    <property type="component" value="Unassembled WGS sequence"/>
</dbReference>
<comment type="caution">
    <text evidence="1">The sequence shown here is derived from an EMBL/GenBank/DDBJ whole genome shotgun (WGS) entry which is preliminary data.</text>
</comment>
<keyword evidence="2" id="KW-1185">Reference proteome</keyword>
<name>A0A1J8PUH1_9AGAM</name>
<reference evidence="1 2" key="1">
    <citation type="submission" date="2016-03" db="EMBL/GenBank/DDBJ databases">
        <title>Comparative genomics of the ectomycorrhizal sister species Rhizopogon vinicolor and Rhizopogon vesiculosus (Basidiomycota: Boletales) reveals a divergence of the mating type B locus.</title>
        <authorList>
            <person name="Mujic A.B."/>
            <person name="Kuo A."/>
            <person name="Tritt A."/>
            <person name="Lipzen A."/>
            <person name="Chen C."/>
            <person name="Johnson J."/>
            <person name="Sharma A."/>
            <person name="Barry K."/>
            <person name="Grigoriev I.V."/>
            <person name="Spatafora J.W."/>
        </authorList>
    </citation>
    <scope>NUCLEOTIDE SEQUENCE [LARGE SCALE GENOMIC DNA]</scope>
    <source>
        <strain evidence="1 2">AM-OR11-056</strain>
    </source>
</reference>